<reference evidence="6" key="1">
    <citation type="journal article" date="2011" name="Genome Biol.">
        <title>The draft genome of the carcinogenic human liver fluke Clonorchis sinensis.</title>
        <authorList>
            <person name="Wang X."/>
            <person name="Chen W."/>
            <person name="Huang Y."/>
            <person name="Sun J."/>
            <person name="Men J."/>
            <person name="Liu H."/>
            <person name="Luo F."/>
            <person name="Guo L."/>
            <person name="Lv X."/>
            <person name="Deng C."/>
            <person name="Zhou C."/>
            <person name="Fan Y."/>
            <person name="Li X."/>
            <person name="Huang L."/>
            <person name="Hu Y."/>
            <person name="Liang C."/>
            <person name="Hu X."/>
            <person name="Xu J."/>
            <person name="Yu X."/>
        </authorList>
    </citation>
    <scope>NUCLEOTIDE SEQUENCE [LARGE SCALE GENOMIC DNA]</scope>
    <source>
        <strain evidence="6">Henan</strain>
    </source>
</reference>
<organism evidence="6 7">
    <name type="scientific">Clonorchis sinensis</name>
    <name type="common">Chinese liver fluke</name>
    <dbReference type="NCBI Taxonomy" id="79923"/>
    <lineage>
        <taxon>Eukaryota</taxon>
        <taxon>Metazoa</taxon>
        <taxon>Spiralia</taxon>
        <taxon>Lophotrochozoa</taxon>
        <taxon>Platyhelminthes</taxon>
        <taxon>Trematoda</taxon>
        <taxon>Digenea</taxon>
        <taxon>Opisthorchiida</taxon>
        <taxon>Opisthorchiata</taxon>
        <taxon>Opisthorchiidae</taxon>
        <taxon>Clonorchis</taxon>
    </lineage>
</organism>
<dbReference type="SUPFAM" id="SSF56112">
    <property type="entry name" value="Protein kinase-like (PK-like)"/>
    <property type="match status" value="1"/>
</dbReference>
<proteinExistence type="predicted"/>
<gene>
    <name evidence="6" type="ORF">CLF_101191</name>
</gene>
<dbReference type="GO" id="GO:0005524">
    <property type="term" value="F:ATP binding"/>
    <property type="evidence" value="ECO:0007669"/>
    <property type="project" value="UniProtKB-KW"/>
</dbReference>
<dbReference type="GO" id="GO:0004691">
    <property type="term" value="F:cAMP-dependent protein kinase activity"/>
    <property type="evidence" value="ECO:0007669"/>
    <property type="project" value="TreeGrafter"/>
</dbReference>
<protein>
    <submittedName>
        <fullName evidence="6">cAMP-dependent protein kinase catalytic subunit alpha</fullName>
    </submittedName>
</protein>
<dbReference type="GO" id="GO:0005952">
    <property type="term" value="C:cAMP-dependent protein kinase complex"/>
    <property type="evidence" value="ECO:0007669"/>
    <property type="project" value="TreeGrafter"/>
</dbReference>
<keyword evidence="3" id="KW-0547">Nucleotide-binding</keyword>
<dbReference type="Proteomes" id="UP000008909">
    <property type="component" value="Unassembled WGS sequence"/>
</dbReference>
<dbReference type="Gene3D" id="1.10.510.10">
    <property type="entry name" value="Transferase(Phosphotransferase) domain 1"/>
    <property type="match status" value="1"/>
</dbReference>
<evidence type="ECO:0000313" key="6">
    <source>
        <dbReference type="EMBL" id="GAA48111.1"/>
    </source>
</evidence>
<accession>G7Y575</accession>
<name>G7Y575_CLOSI</name>
<keyword evidence="4 6" id="KW-0418">Kinase</keyword>
<evidence type="ECO:0000256" key="1">
    <source>
        <dbReference type="ARBA" id="ARBA00022527"/>
    </source>
</evidence>
<dbReference type="PANTHER" id="PTHR24353">
    <property type="entry name" value="CYCLIC NUCLEOTIDE-DEPENDENT PROTEIN KINASE"/>
    <property type="match status" value="1"/>
</dbReference>
<dbReference type="PANTHER" id="PTHR24353:SF153">
    <property type="entry name" value="CAMP-DEPENDENT PROTEIN KINASE CATALYTIC SUBUNIT 1"/>
    <property type="match status" value="1"/>
</dbReference>
<dbReference type="InterPro" id="IPR011009">
    <property type="entry name" value="Kinase-like_dom_sf"/>
</dbReference>
<dbReference type="EMBL" id="DF142869">
    <property type="protein sequence ID" value="GAA48111.1"/>
    <property type="molecule type" value="Genomic_DNA"/>
</dbReference>
<evidence type="ECO:0000256" key="4">
    <source>
        <dbReference type="ARBA" id="ARBA00022777"/>
    </source>
</evidence>
<reference key="2">
    <citation type="submission" date="2011-10" db="EMBL/GenBank/DDBJ databases">
        <title>The genome and transcriptome sequence of Clonorchis sinensis provide insights into the carcinogenic liver fluke.</title>
        <authorList>
            <person name="Wang X."/>
            <person name="Huang Y."/>
            <person name="Chen W."/>
            <person name="Liu H."/>
            <person name="Guo L."/>
            <person name="Chen Y."/>
            <person name="Luo F."/>
            <person name="Zhou W."/>
            <person name="Sun J."/>
            <person name="Mao Q."/>
            <person name="Liang P."/>
            <person name="Zhou C."/>
            <person name="Tian Y."/>
            <person name="Men J."/>
            <person name="Lv X."/>
            <person name="Huang L."/>
            <person name="Zhou J."/>
            <person name="Hu Y."/>
            <person name="Li R."/>
            <person name="Zhang F."/>
            <person name="Lei H."/>
            <person name="Li X."/>
            <person name="Hu X."/>
            <person name="Liang C."/>
            <person name="Xu J."/>
            <person name="Wu Z."/>
            <person name="Yu X."/>
        </authorList>
    </citation>
    <scope>NUCLEOTIDE SEQUENCE</scope>
    <source>
        <strain>Henan</strain>
    </source>
</reference>
<keyword evidence="1" id="KW-0723">Serine/threonine-protein kinase</keyword>
<evidence type="ECO:0000313" key="7">
    <source>
        <dbReference type="Proteomes" id="UP000008909"/>
    </source>
</evidence>
<evidence type="ECO:0000256" key="3">
    <source>
        <dbReference type="ARBA" id="ARBA00022741"/>
    </source>
</evidence>
<keyword evidence="7" id="KW-1185">Reference proteome</keyword>
<sequence length="554" mass="63227">YKFTPFFTAEAKDLVRNLLQADLTRRFGNLKNGTNDIKQHKWFSNVNWVATFKREFYATQIGDTLRLISGCDLIACKYAKSSEHSDSRKAITINSDISIGKWNEDRPSHSESMGRNLAVIVSGLVTVYKVALLNREAILCQTYYESLVGMPRMKGEGQSRICKGGDPALETKTVCDYMVLEVQGLKRKVLPKRTEVNKICRLNHYHYYYPLPARMGAAIFAIDNSHSLQKGRQSRGMYYFVISHTFSTNSTFGIAEIMGYFGWPPSCIYMPKVFRKQVVSVLRVLHGTELTMQTRSLKIVTSWETECSERLSSVRDSMVFRPTCKNLNNTVKVKITHDYIETEFPPSRVIGPRCFSEHTKNTIQPSRHNRRELWKLLIDLNNGVTIMFNKISAAGPGRRSTVNDCGVKRTDLTWTHRILLASAAQFTLDNKQYTKRKTFNGMSWARGYDSHRCTLIAVYPAKTTYVSTEQIFAFRLKHSDGQDDQTARKCSTEKGTVPTIQQRLSAKITLKTSSRLILDYSAFEINGFLPESLLFCGRKKNSFSLKPSRSNRLN</sequence>
<evidence type="ECO:0000256" key="2">
    <source>
        <dbReference type="ARBA" id="ARBA00022679"/>
    </source>
</evidence>
<dbReference type="AlphaFoldDB" id="G7Y575"/>
<feature type="non-terminal residue" evidence="6">
    <location>
        <position position="1"/>
    </location>
</feature>
<dbReference type="GO" id="GO:0005634">
    <property type="term" value="C:nucleus"/>
    <property type="evidence" value="ECO:0007669"/>
    <property type="project" value="TreeGrafter"/>
</dbReference>
<dbReference type="GO" id="GO:0005829">
    <property type="term" value="C:cytosol"/>
    <property type="evidence" value="ECO:0007669"/>
    <property type="project" value="TreeGrafter"/>
</dbReference>
<evidence type="ECO:0000256" key="5">
    <source>
        <dbReference type="ARBA" id="ARBA00022840"/>
    </source>
</evidence>
<keyword evidence="5" id="KW-0067">ATP-binding</keyword>
<keyword evidence="2" id="KW-0808">Transferase</keyword>